<keyword evidence="12" id="KW-0997">Cell inner membrane</keyword>
<dbReference type="PANTHER" id="PTHR30040:SF2">
    <property type="entry name" value="FAD:PROTEIN FMN TRANSFERASE"/>
    <property type="match status" value="1"/>
</dbReference>
<dbReference type="HOGENOM" id="CLU_044403_1_0_9"/>
<evidence type="ECO:0000256" key="10">
    <source>
        <dbReference type="PIRNR" id="PIRNR006268"/>
    </source>
</evidence>
<evidence type="ECO:0000256" key="4">
    <source>
        <dbReference type="ARBA" id="ARBA00022679"/>
    </source>
</evidence>
<evidence type="ECO:0000313" key="14">
    <source>
        <dbReference type="Proteomes" id="UP000004935"/>
    </source>
</evidence>
<evidence type="ECO:0000256" key="9">
    <source>
        <dbReference type="ARBA" id="ARBA00048540"/>
    </source>
</evidence>
<comment type="catalytic activity">
    <reaction evidence="9 10 12">
        <text>L-threonyl-[protein] + FAD = FMN-L-threonyl-[protein] + AMP + H(+)</text>
        <dbReference type="Rhea" id="RHEA:36847"/>
        <dbReference type="Rhea" id="RHEA-COMP:11060"/>
        <dbReference type="Rhea" id="RHEA-COMP:11061"/>
        <dbReference type="ChEBI" id="CHEBI:15378"/>
        <dbReference type="ChEBI" id="CHEBI:30013"/>
        <dbReference type="ChEBI" id="CHEBI:57692"/>
        <dbReference type="ChEBI" id="CHEBI:74257"/>
        <dbReference type="ChEBI" id="CHEBI:456215"/>
        <dbReference type="EC" id="2.7.1.180"/>
    </reaction>
</comment>
<dbReference type="EC" id="2.7.1.180" evidence="1 10"/>
<evidence type="ECO:0000256" key="11">
    <source>
        <dbReference type="PIRSR" id="PIRSR006268-2"/>
    </source>
</evidence>
<dbReference type="PIRSF" id="PIRSF006268">
    <property type="entry name" value="ApbE"/>
    <property type="match status" value="1"/>
</dbReference>
<keyword evidence="14" id="KW-1185">Reference proteome</keyword>
<keyword evidence="12" id="KW-0732">Signal</keyword>
<dbReference type="EMBL" id="ABAX03000010">
    <property type="protein sequence ID" value="EDR98418.1"/>
    <property type="molecule type" value="Genomic_DNA"/>
</dbReference>
<evidence type="ECO:0000256" key="7">
    <source>
        <dbReference type="ARBA" id="ARBA00022842"/>
    </source>
</evidence>
<keyword evidence="12" id="KW-0472">Membrane</keyword>
<dbReference type="AlphaFoldDB" id="B0MBI4"/>
<feature type="signal peptide" evidence="12">
    <location>
        <begin position="1"/>
        <end position="24"/>
    </location>
</feature>
<keyword evidence="3 10" id="KW-0285">Flavoprotein</keyword>
<keyword evidence="7 10" id="KW-0460">Magnesium</keyword>
<dbReference type="eggNOG" id="COG1477">
    <property type="taxonomic scope" value="Bacteria"/>
</dbReference>
<evidence type="ECO:0000256" key="5">
    <source>
        <dbReference type="ARBA" id="ARBA00022723"/>
    </source>
</evidence>
<proteinExistence type="inferred from homology"/>
<comment type="subcellular location">
    <subcellularLocation>
        <location evidence="12">Cell inner membrane</location>
        <topology evidence="12">Lipid-anchor</topology>
        <orientation evidence="12">Periplasmic side</orientation>
    </subcellularLocation>
</comment>
<keyword evidence="6 10" id="KW-0274">FAD</keyword>
<feature type="binding site" evidence="11">
    <location>
        <position position="184"/>
    </location>
    <ligand>
        <name>Mg(2+)</name>
        <dbReference type="ChEBI" id="CHEBI:18420"/>
    </ligand>
</feature>
<keyword evidence="12" id="KW-1003">Cell membrane</keyword>
<dbReference type="InterPro" id="IPR003374">
    <property type="entry name" value="ApbE-like_sf"/>
</dbReference>
<evidence type="ECO:0000256" key="6">
    <source>
        <dbReference type="ARBA" id="ARBA00022827"/>
    </source>
</evidence>
<feature type="binding site" evidence="11">
    <location>
        <position position="302"/>
    </location>
    <ligand>
        <name>Mg(2+)</name>
        <dbReference type="ChEBI" id="CHEBI:18420"/>
    </ligand>
</feature>
<sequence>MNWRKDVKKKVCAAMVFVFTAVMASGCVKKEEIQKYSHVDYAMGTVTNTTLYGRSPDLSETEQAIMEKMKKLETEQLSWRKDSSAVAKLNRGKQREADVPEPLFTWLEKSLQIAKDSKGAADPAIGSLTQMWDFESKNPKAPNADKIEALIKDGIVSSAYAHVKLNEQQKTVRKEREIKIDLGAFGKGIGTDEAMKFLKKDERITGAMVALGGSIAVYGEKPGGEDWKVGIQNPDGKQGETIGGLSVKGGTFISTSGDYEKYFIDKKTGKRYFHILDENTGYPVQTEITSCTIVCSSGIVSDGLSTACFVLGPEKSGSLLKKYGAKAIFVDKQKNVYVSDGLDFELTDDAYKIVKKDIGG</sequence>
<comment type="similarity">
    <text evidence="10 12">Belongs to the ApbE family.</text>
</comment>
<keyword evidence="4 10" id="KW-0808">Transferase</keyword>
<gene>
    <name evidence="13" type="ORF">ANACAC_01005</name>
</gene>
<evidence type="ECO:0000256" key="12">
    <source>
        <dbReference type="RuleBase" id="RU363002"/>
    </source>
</evidence>
<keyword evidence="5 10" id="KW-0479">Metal-binding</keyword>
<evidence type="ECO:0000256" key="3">
    <source>
        <dbReference type="ARBA" id="ARBA00022630"/>
    </source>
</evidence>
<comment type="cofactor">
    <cofactor evidence="11">
        <name>Mg(2+)</name>
        <dbReference type="ChEBI" id="CHEBI:18420"/>
    </cofactor>
    <cofactor evidence="11">
        <name>Mn(2+)</name>
        <dbReference type="ChEBI" id="CHEBI:29035"/>
    </cofactor>
    <text evidence="11">Magnesium. Can also use manganese.</text>
</comment>
<reference evidence="13" key="1">
    <citation type="submission" date="2007-11" db="EMBL/GenBank/DDBJ databases">
        <authorList>
            <person name="Fulton L."/>
            <person name="Clifton S."/>
            <person name="Fulton B."/>
            <person name="Xu J."/>
            <person name="Minx P."/>
            <person name="Pepin K.H."/>
            <person name="Johnson M."/>
            <person name="Thiruvilangam P."/>
            <person name="Bhonagiri V."/>
            <person name="Nash W.E."/>
            <person name="Mardis E.R."/>
            <person name="Wilson R.K."/>
        </authorList>
    </citation>
    <scope>NUCLEOTIDE SEQUENCE [LARGE SCALE GENOMIC DNA]</scope>
    <source>
        <strain evidence="13">DSM 14662</strain>
    </source>
</reference>
<dbReference type="Proteomes" id="UP000004935">
    <property type="component" value="Unassembled WGS sequence"/>
</dbReference>
<dbReference type="GO" id="GO:0046872">
    <property type="term" value="F:metal ion binding"/>
    <property type="evidence" value="ECO:0007669"/>
    <property type="project" value="UniProtKB-UniRule"/>
</dbReference>
<feature type="binding site" evidence="11">
    <location>
        <position position="306"/>
    </location>
    <ligand>
        <name>Mg(2+)</name>
        <dbReference type="ChEBI" id="CHEBI:18420"/>
    </ligand>
</feature>
<comment type="caution">
    <text evidence="13">The sequence shown here is derived from an EMBL/GenBank/DDBJ whole genome shotgun (WGS) entry which is preliminary data.</text>
</comment>
<protein>
    <recommendedName>
        <fullName evidence="2 10">FAD:protein FMN transferase</fullName>
        <ecNumber evidence="1 10">2.7.1.180</ecNumber>
    </recommendedName>
    <alternativeName>
        <fullName evidence="8 10">Flavin transferase</fullName>
    </alternativeName>
</protein>
<dbReference type="STRING" id="411490.ANACAC_01005"/>
<organism evidence="13 14">
    <name type="scientific">Anaerostipes caccae (strain DSM 14662 / CCUG 47493 / JCM 13470 / NCIMB 13811 / L1-92)</name>
    <dbReference type="NCBI Taxonomy" id="411490"/>
    <lineage>
        <taxon>Bacteria</taxon>
        <taxon>Bacillati</taxon>
        <taxon>Bacillota</taxon>
        <taxon>Clostridia</taxon>
        <taxon>Lachnospirales</taxon>
        <taxon>Lachnospiraceae</taxon>
        <taxon>Anaerostipes</taxon>
    </lineage>
</organism>
<dbReference type="Pfam" id="PF02424">
    <property type="entry name" value="ApbE"/>
    <property type="match status" value="1"/>
</dbReference>
<reference evidence="13" key="2">
    <citation type="submission" date="2013-11" db="EMBL/GenBank/DDBJ databases">
        <title>Draft genome sequence of Anaerostipes caccae (DSM 14662).</title>
        <authorList>
            <person name="Sudarsanam P."/>
            <person name="Ley R."/>
            <person name="Guruge J."/>
            <person name="Turnbaugh P.J."/>
            <person name="Mahowald M."/>
            <person name="Liep D."/>
            <person name="Gordon J."/>
        </authorList>
    </citation>
    <scope>NUCLEOTIDE SEQUENCE</scope>
    <source>
        <strain evidence="13">DSM 14662</strain>
    </source>
</reference>
<dbReference type="InterPro" id="IPR024932">
    <property type="entry name" value="ApbE"/>
</dbReference>
<name>B0MBI4_ANACD</name>
<feature type="chain" id="PRO_5039743421" description="FAD:protein FMN transferase" evidence="12">
    <location>
        <begin position="25"/>
        <end position="360"/>
    </location>
</feature>
<dbReference type="SUPFAM" id="SSF143631">
    <property type="entry name" value="ApbE-like"/>
    <property type="match status" value="1"/>
</dbReference>
<evidence type="ECO:0000256" key="2">
    <source>
        <dbReference type="ARBA" id="ARBA00016337"/>
    </source>
</evidence>
<accession>B0MBI4</accession>
<dbReference type="GO" id="GO:0005886">
    <property type="term" value="C:plasma membrane"/>
    <property type="evidence" value="ECO:0007669"/>
    <property type="project" value="UniProtKB-SubCell"/>
</dbReference>
<dbReference type="PROSITE" id="PS51257">
    <property type="entry name" value="PROKAR_LIPOPROTEIN"/>
    <property type="match status" value="1"/>
</dbReference>
<dbReference type="GO" id="GO:0016740">
    <property type="term" value="F:transferase activity"/>
    <property type="evidence" value="ECO:0007669"/>
    <property type="project" value="UniProtKB-UniRule"/>
</dbReference>
<dbReference type="Gene3D" id="3.10.520.10">
    <property type="entry name" value="ApbE-like domains"/>
    <property type="match status" value="1"/>
</dbReference>
<dbReference type="PANTHER" id="PTHR30040">
    <property type="entry name" value="THIAMINE BIOSYNTHESIS LIPOPROTEIN APBE"/>
    <property type="match status" value="1"/>
</dbReference>
<evidence type="ECO:0000256" key="8">
    <source>
        <dbReference type="ARBA" id="ARBA00031306"/>
    </source>
</evidence>
<keyword evidence="12" id="KW-0449">Lipoprotein</keyword>
<evidence type="ECO:0000313" key="13">
    <source>
        <dbReference type="EMBL" id="EDR98418.1"/>
    </source>
</evidence>
<evidence type="ECO:0000256" key="1">
    <source>
        <dbReference type="ARBA" id="ARBA00011955"/>
    </source>
</evidence>
<comment type="function">
    <text evidence="12">Flavin transferase that catalyzes the transfer of the FMN moiety of FAD and its covalent binding to the hydroxyl group of a threonine residue in a target flavoprotein.</text>
</comment>